<organism evidence="3 4">
    <name type="scientific">Nonlabens ulvanivorans</name>
    <name type="common">Persicivirga ulvanivorans</name>
    <dbReference type="NCBI Taxonomy" id="906888"/>
    <lineage>
        <taxon>Bacteria</taxon>
        <taxon>Pseudomonadati</taxon>
        <taxon>Bacteroidota</taxon>
        <taxon>Flavobacteriia</taxon>
        <taxon>Flavobacteriales</taxon>
        <taxon>Flavobacteriaceae</taxon>
        <taxon>Nonlabens</taxon>
    </lineage>
</organism>
<dbReference type="PANTHER" id="PTHR43639:SF1">
    <property type="entry name" value="SHORT-CHAIN DEHYDROGENASE_REDUCTASE FAMILY PROTEIN"/>
    <property type="match status" value="1"/>
</dbReference>
<dbReference type="GO" id="GO:0016491">
    <property type="term" value="F:oxidoreductase activity"/>
    <property type="evidence" value="ECO:0007669"/>
    <property type="project" value="UniProtKB-KW"/>
</dbReference>
<dbReference type="Proteomes" id="UP000028980">
    <property type="component" value="Unassembled WGS sequence"/>
</dbReference>
<comment type="caution">
    <text evidence="3">The sequence shown here is derived from an EMBL/GenBank/DDBJ whole genome shotgun (WGS) entry which is preliminary data.</text>
</comment>
<dbReference type="NCBIfam" id="NF005559">
    <property type="entry name" value="PRK07231.1"/>
    <property type="match status" value="1"/>
</dbReference>
<gene>
    <name evidence="3" type="ORF">JCM19296_1169</name>
</gene>
<evidence type="ECO:0000313" key="4">
    <source>
        <dbReference type="Proteomes" id="UP000028980"/>
    </source>
</evidence>
<dbReference type="AlphaFoldDB" id="A0A081D9I1"/>
<dbReference type="PROSITE" id="PS00061">
    <property type="entry name" value="ADH_SHORT"/>
    <property type="match status" value="1"/>
</dbReference>
<evidence type="ECO:0000256" key="1">
    <source>
        <dbReference type="ARBA" id="ARBA00006484"/>
    </source>
</evidence>
<dbReference type="Gene3D" id="3.40.50.720">
    <property type="entry name" value="NAD(P)-binding Rossmann-like Domain"/>
    <property type="match status" value="1"/>
</dbReference>
<dbReference type="EMBL" id="BBLG01000002">
    <property type="protein sequence ID" value="GAK75577.1"/>
    <property type="molecule type" value="Genomic_DNA"/>
</dbReference>
<dbReference type="SUPFAM" id="SSF51735">
    <property type="entry name" value="NAD(P)-binding Rossmann-fold domains"/>
    <property type="match status" value="1"/>
</dbReference>
<dbReference type="PRINTS" id="PR00080">
    <property type="entry name" value="SDRFAMILY"/>
</dbReference>
<dbReference type="InterPro" id="IPR036291">
    <property type="entry name" value="NAD(P)-bd_dom_sf"/>
</dbReference>
<dbReference type="PANTHER" id="PTHR43639">
    <property type="entry name" value="OXIDOREDUCTASE, SHORT-CHAIN DEHYDROGENASE/REDUCTASE FAMILY (AFU_ORTHOLOGUE AFUA_5G02870)"/>
    <property type="match status" value="1"/>
</dbReference>
<evidence type="ECO:0000313" key="3">
    <source>
        <dbReference type="EMBL" id="GAK75577.1"/>
    </source>
</evidence>
<dbReference type="InterPro" id="IPR002347">
    <property type="entry name" value="SDR_fam"/>
</dbReference>
<keyword evidence="2" id="KW-0560">Oxidoreductase</keyword>
<evidence type="ECO:0000256" key="2">
    <source>
        <dbReference type="ARBA" id="ARBA00023002"/>
    </source>
</evidence>
<dbReference type="InterPro" id="IPR020904">
    <property type="entry name" value="Sc_DH/Rdtase_CS"/>
</dbReference>
<dbReference type="FunFam" id="3.40.50.720:FF:000084">
    <property type="entry name" value="Short-chain dehydrogenase reductase"/>
    <property type="match status" value="1"/>
</dbReference>
<accession>A0A081D9I1</accession>
<protein>
    <submittedName>
        <fullName evidence="3">Acetoin(Diacetyl) reductase</fullName>
    </submittedName>
</protein>
<sequence>MSKLKGKVAVVTGGARDIGRSISIQLAAEGANVVINYNSSANQAEETKKMIEEAGGSCAIVQADLTKMAGVKKLKDATVAAYGSEVHILVNNTGGLVARKKTEEVDEEFFDLLVDLNYKSTFFVTQAIRPLMGDGGSIINLSSLAGRDGGGGGATLYAAAKGAIMTLTRGWAKEFGPDGIRVNAVAPGMIATKFHDDFTPDEVRTKVAGMAPLRRQGYAEDVADLVVYLATDKSAYITGTNIDINGGLAFS</sequence>
<name>A0A081D9I1_NONUL</name>
<reference evidence="3 4" key="1">
    <citation type="journal article" date="2014" name="Genome Announc.">
        <title>Draft Genome Sequences of Marine Flavobacterium Nonlabens Strains NR17, NR24, NR27, NR32, NR33, and Ara13.</title>
        <authorList>
            <person name="Nakanishi M."/>
            <person name="Meirelles P."/>
            <person name="Suzuki R."/>
            <person name="Takatani N."/>
            <person name="Mino S."/>
            <person name="Suda W."/>
            <person name="Oshima K."/>
            <person name="Hattori M."/>
            <person name="Ohkuma M."/>
            <person name="Hosokawa M."/>
            <person name="Miyashita K."/>
            <person name="Thompson F.L."/>
            <person name="Niwa A."/>
            <person name="Sawabe T."/>
            <person name="Sawabe T."/>
        </authorList>
    </citation>
    <scope>NUCLEOTIDE SEQUENCE [LARGE SCALE GENOMIC DNA]</scope>
    <source>
        <strain evidence="4">JCM19296</strain>
    </source>
</reference>
<dbReference type="PRINTS" id="PR00081">
    <property type="entry name" value="GDHRDH"/>
</dbReference>
<dbReference type="Pfam" id="PF13561">
    <property type="entry name" value="adh_short_C2"/>
    <property type="match status" value="1"/>
</dbReference>
<proteinExistence type="inferred from homology"/>
<comment type="similarity">
    <text evidence="1">Belongs to the short-chain dehydrogenases/reductases (SDR) family.</text>
</comment>